<name>A0AAD9WN13_9ROSI</name>
<reference evidence="1" key="1">
    <citation type="journal article" date="2023" name="Plant J.">
        <title>Genome sequences and population genomics provide insights into the demographic history, inbreeding, and mutation load of two 'living fossil' tree species of Dipteronia.</title>
        <authorList>
            <person name="Feng Y."/>
            <person name="Comes H.P."/>
            <person name="Chen J."/>
            <person name="Zhu S."/>
            <person name="Lu R."/>
            <person name="Zhang X."/>
            <person name="Li P."/>
            <person name="Qiu J."/>
            <person name="Olsen K.M."/>
            <person name="Qiu Y."/>
        </authorList>
    </citation>
    <scope>NUCLEOTIDE SEQUENCE</scope>
    <source>
        <strain evidence="1">KIB01</strain>
    </source>
</reference>
<comment type="caution">
    <text evidence="1">The sequence shown here is derived from an EMBL/GenBank/DDBJ whole genome shotgun (WGS) entry which is preliminary data.</text>
</comment>
<organism evidence="1 2">
    <name type="scientific">Dipteronia dyeriana</name>
    <dbReference type="NCBI Taxonomy" id="168575"/>
    <lineage>
        <taxon>Eukaryota</taxon>
        <taxon>Viridiplantae</taxon>
        <taxon>Streptophyta</taxon>
        <taxon>Embryophyta</taxon>
        <taxon>Tracheophyta</taxon>
        <taxon>Spermatophyta</taxon>
        <taxon>Magnoliopsida</taxon>
        <taxon>eudicotyledons</taxon>
        <taxon>Gunneridae</taxon>
        <taxon>Pentapetalae</taxon>
        <taxon>rosids</taxon>
        <taxon>malvids</taxon>
        <taxon>Sapindales</taxon>
        <taxon>Sapindaceae</taxon>
        <taxon>Hippocastanoideae</taxon>
        <taxon>Acereae</taxon>
        <taxon>Dipteronia</taxon>
    </lineage>
</organism>
<protein>
    <submittedName>
        <fullName evidence="1">Uncharacterized protein</fullName>
    </submittedName>
</protein>
<accession>A0AAD9WN13</accession>
<gene>
    <name evidence="1" type="ORF">Ddye_031903</name>
</gene>
<proteinExistence type="predicted"/>
<sequence>MGSAVIAFKGEIVVVVGVIDVAEDGISSWRNARERTSRKRWEIFGLPPVMPLKSCVSFSLQLSTQG</sequence>
<dbReference type="EMBL" id="JANJYI010000009">
    <property type="protein sequence ID" value="KAK2637111.1"/>
    <property type="molecule type" value="Genomic_DNA"/>
</dbReference>
<dbReference type="AlphaFoldDB" id="A0AAD9WN13"/>
<evidence type="ECO:0000313" key="1">
    <source>
        <dbReference type="EMBL" id="KAK2637111.1"/>
    </source>
</evidence>
<keyword evidence="2" id="KW-1185">Reference proteome</keyword>
<evidence type="ECO:0000313" key="2">
    <source>
        <dbReference type="Proteomes" id="UP001280121"/>
    </source>
</evidence>
<dbReference type="Proteomes" id="UP001280121">
    <property type="component" value="Unassembled WGS sequence"/>
</dbReference>